<dbReference type="GO" id="GO:0015074">
    <property type="term" value="P:DNA integration"/>
    <property type="evidence" value="ECO:0007669"/>
    <property type="project" value="InterPro"/>
</dbReference>
<dbReference type="EMBL" id="WBVP01000024">
    <property type="protein sequence ID" value="KAB2823389.1"/>
    <property type="molecule type" value="Genomic_DNA"/>
</dbReference>
<dbReference type="InterPro" id="IPR052925">
    <property type="entry name" value="Phage_Integrase-like_Recomb"/>
</dbReference>
<dbReference type="SUPFAM" id="SSF56349">
    <property type="entry name" value="DNA breaking-rejoining enzymes"/>
    <property type="match status" value="1"/>
</dbReference>
<comment type="caution">
    <text evidence="4">The sequence shown here is derived from an EMBL/GenBank/DDBJ whole genome shotgun (WGS) entry which is preliminary data.</text>
</comment>
<dbReference type="PANTHER" id="PTHR34605:SF3">
    <property type="entry name" value="P CELL-TYPE AGGLUTINATION PROTEIN MAP4-LIKE-RELATED"/>
    <property type="match status" value="1"/>
</dbReference>
<dbReference type="InterPro" id="IPR011010">
    <property type="entry name" value="DNA_brk_join_enz"/>
</dbReference>
<keyword evidence="1" id="KW-0238">DNA-binding</keyword>
<dbReference type="InterPro" id="IPR010998">
    <property type="entry name" value="Integrase_recombinase_N"/>
</dbReference>
<dbReference type="InterPro" id="IPR002104">
    <property type="entry name" value="Integrase_catalytic"/>
</dbReference>
<accession>A0A6N6RPH8</accession>
<name>A0A6N6RPH8_9GAMM</name>
<proteinExistence type="predicted"/>
<dbReference type="Proteomes" id="UP000434870">
    <property type="component" value="Unassembled WGS sequence"/>
</dbReference>
<evidence type="ECO:0000313" key="5">
    <source>
        <dbReference type="Proteomes" id="UP000434870"/>
    </source>
</evidence>
<dbReference type="GO" id="GO:0003677">
    <property type="term" value="F:DNA binding"/>
    <property type="evidence" value="ECO:0007669"/>
    <property type="project" value="UniProtKB-KW"/>
</dbReference>
<protein>
    <submittedName>
        <fullName evidence="4">Tyrosine-type recombinase/integrase</fullName>
    </submittedName>
</protein>
<dbReference type="InterPro" id="IPR013762">
    <property type="entry name" value="Integrase-like_cat_sf"/>
</dbReference>
<dbReference type="Gene3D" id="1.10.150.130">
    <property type="match status" value="1"/>
</dbReference>
<keyword evidence="2" id="KW-0233">DNA recombination</keyword>
<dbReference type="PANTHER" id="PTHR34605">
    <property type="entry name" value="PHAGE_INTEGRASE DOMAIN-CONTAINING PROTEIN"/>
    <property type="match status" value="1"/>
</dbReference>
<evidence type="ECO:0000313" key="4">
    <source>
        <dbReference type="EMBL" id="KAB2823389.1"/>
    </source>
</evidence>
<dbReference type="Gene3D" id="1.10.443.10">
    <property type="entry name" value="Intergrase catalytic core"/>
    <property type="match status" value="1"/>
</dbReference>
<evidence type="ECO:0000259" key="3">
    <source>
        <dbReference type="Pfam" id="PF00589"/>
    </source>
</evidence>
<gene>
    <name evidence="4" type="ORF">F8B77_15660</name>
</gene>
<reference evidence="4 5" key="1">
    <citation type="submission" date="2019-09" db="EMBL/GenBank/DDBJ databases">
        <title>Genome of Aliivibrio finisterrensis LMG 23869 (type strain).</title>
        <authorList>
            <person name="Bowman J.P."/>
        </authorList>
    </citation>
    <scope>NUCLEOTIDE SEQUENCE [LARGE SCALE GENOMIC DNA]</scope>
    <source>
        <strain evidence="4 5">LMG 23869</strain>
    </source>
</reference>
<dbReference type="SUPFAM" id="SSF47823">
    <property type="entry name" value="lambda integrase-like, N-terminal domain"/>
    <property type="match status" value="1"/>
</dbReference>
<feature type="domain" description="Tyr recombinase" evidence="3">
    <location>
        <begin position="197"/>
        <end position="370"/>
    </location>
</feature>
<dbReference type="Pfam" id="PF00589">
    <property type="entry name" value="Phage_integrase"/>
    <property type="match status" value="1"/>
</dbReference>
<organism evidence="4 5">
    <name type="scientific">Aliivibrio finisterrensis</name>
    <dbReference type="NCBI Taxonomy" id="511998"/>
    <lineage>
        <taxon>Bacteria</taxon>
        <taxon>Pseudomonadati</taxon>
        <taxon>Pseudomonadota</taxon>
        <taxon>Gammaproteobacteria</taxon>
        <taxon>Vibrionales</taxon>
        <taxon>Vibrionaceae</taxon>
        <taxon>Aliivibrio</taxon>
    </lineage>
</organism>
<dbReference type="GO" id="GO:0006310">
    <property type="term" value="P:DNA recombination"/>
    <property type="evidence" value="ECO:0007669"/>
    <property type="project" value="UniProtKB-KW"/>
</dbReference>
<sequence>MANTIHLPLIKQSEVTLSHLKKHDEIHQQWAQQQQHLSRFKLNFPDLSHSFDPDWPELPNSLLHLADFEENRGGLSTNTLKMLAFVVRKWDEHCKDLSVYSFPIHAPVLLAWFKSMKLDQENKINTLKQYRAQLSLFHKIMNATDSTKLPVVAHFFSSLAKDEMELTGTQTIELQAKPFHKHHLTCLMDIWGNEKIAIQYRDLTVLTLAYGTLLREGEIGKIRKKHIKILDCGDINIERVTSKTTISPEPKRLTGRFSAIVKRYLYVYCQGLSEEEFIFCWLTVKGDRPAGYRQTPMSGMTIDRIYQRAHKLLLDRGDVVTSGGAHRKVWSGHSSRVGALQDGYKAGLSLTQLIQLGDWKSNEMVLRYLRGLSNDNSPNLLLQD</sequence>
<evidence type="ECO:0000256" key="1">
    <source>
        <dbReference type="ARBA" id="ARBA00023125"/>
    </source>
</evidence>
<evidence type="ECO:0000256" key="2">
    <source>
        <dbReference type="ARBA" id="ARBA00023172"/>
    </source>
</evidence>
<dbReference type="AlphaFoldDB" id="A0A6N6RPH8"/>